<name>A0ABY4GWE9_9BACI</name>
<evidence type="ECO:0000313" key="2">
    <source>
        <dbReference type="Proteomes" id="UP000831880"/>
    </source>
</evidence>
<dbReference type="EMBL" id="CP095074">
    <property type="protein sequence ID" value="UOQ92235.1"/>
    <property type="molecule type" value="Genomic_DNA"/>
</dbReference>
<reference evidence="1 2" key="1">
    <citation type="submission" date="2022-04" db="EMBL/GenBank/DDBJ databases">
        <title>Halobacillus sp. isolated from saltern.</title>
        <authorList>
            <person name="Won M."/>
            <person name="Lee C.-M."/>
            <person name="Woen H.-Y."/>
            <person name="Kwon S.-W."/>
        </authorList>
    </citation>
    <scope>NUCLEOTIDE SEQUENCE [LARGE SCALE GENOMIC DNA]</scope>
    <source>
        <strain evidence="1 2">SSTM10-2</strain>
    </source>
</reference>
<organism evidence="1 2">
    <name type="scientific">Halobacillus shinanisalinarum</name>
    <dbReference type="NCBI Taxonomy" id="2932258"/>
    <lineage>
        <taxon>Bacteria</taxon>
        <taxon>Bacillati</taxon>
        <taxon>Bacillota</taxon>
        <taxon>Bacilli</taxon>
        <taxon>Bacillales</taxon>
        <taxon>Bacillaceae</taxon>
        <taxon>Halobacillus</taxon>
    </lineage>
</organism>
<evidence type="ECO:0000313" key="1">
    <source>
        <dbReference type="EMBL" id="UOQ92235.1"/>
    </source>
</evidence>
<proteinExistence type="predicted"/>
<accession>A0ABY4GWE9</accession>
<dbReference type="RefSeq" id="WP_244751845.1">
    <property type="nucleotide sequence ID" value="NZ_CP095074.1"/>
</dbReference>
<protein>
    <submittedName>
        <fullName evidence="1">Uncharacterized protein</fullName>
    </submittedName>
</protein>
<dbReference type="Proteomes" id="UP000831880">
    <property type="component" value="Chromosome"/>
</dbReference>
<gene>
    <name evidence="1" type="ORF">MUO14_17350</name>
</gene>
<sequence>MIIIQRRTTTLIVITSLFLAFLFIHTSSANGINVFKDETSSNQLTKAHEESKVSVKGVSNKTEIAEIKADLTRPMLKYPKTEIISFQAWDDSGNMLAPTDSESSSRSKNNKIVHQVKMSFEKNLGKTEYLTIKPVIKKVNFEKMDDKSSGKEVNTVGKIPVDQRVSKMANGDLPIVLDQGEMGKVYIADIERLSNKTVIHVQAKGIDPIQQVNEIWLQDQSGKDYLRYSKPKLNPEKNEYTIEFPSVDNKFKVITTQLEAPNVFEDLAIKVPLN</sequence>
<keyword evidence="2" id="KW-1185">Reference proteome</keyword>